<protein>
    <submittedName>
        <fullName evidence="2">2428_t:CDS:1</fullName>
    </submittedName>
</protein>
<dbReference type="InterPro" id="IPR011009">
    <property type="entry name" value="Kinase-like_dom_sf"/>
</dbReference>
<dbReference type="EMBL" id="CAJVPP010000475">
    <property type="protein sequence ID" value="CAG8486277.1"/>
    <property type="molecule type" value="Genomic_DNA"/>
</dbReference>
<feature type="region of interest" description="Disordered" evidence="1">
    <location>
        <begin position="76"/>
        <end position="101"/>
    </location>
</feature>
<gene>
    <name evidence="2" type="ORF">FMOSSE_LOCUS3289</name>
</gene>
<comment type="caution">
    <text evidence="2">The sequence shown here is derived from an EMBL/GenBank/DDBJ whole genome shotgun (WGS) entry which is preliminary data.</text>
</comment>
<evidence type="ECO:0000313" key="3">
    <source>
        <dbReference type="Proteomes" id="UP000789375"/>
    </source>
</evidence>
<dbReference type="AlphaFoldDB" id="A0A9N8WEB9"/>
<evidence type="ECO:0000313" key="2">
    <source>
        <dbReference type="EMBL" id="CAG8486277.1"/>
    </source>
</evidence>
<feature type="compositionally biased region" description="Polar residues" evidence="1">
    <location>
        <begin position="76"/>
        <end position="92"/>
    </location>
</feature>
<dbReference type="Gene3D" id="1.10.510.10">
    <property type="entry name" value="Transferase(Phosphotransferase) domain 1"/>
    <property type="match status" value="1"/>
</dbReference>
<keyword evidence="3" id="KW-1185">Reference proteome</keyword>
<organism evidence="2 3">
    <name type="scientific">Funneliformis mosseae</name>
    <name type="common">Endomycorrhizal fungus</name>
    <name type="synonym">Glomus mosseae</name>
    <dbReference type="NCBI Taxonomy" id="27381"/>
    <lineage>
        <taxon>Eukaryota</taxon>
        <taxon>Fungi</taxon>
        <taxon>Fungi incertae sedis</taxon>
        <taxon>Mucoromycota</taxon>
        <taxon>Glomeromycotina</taxon>
        <taxon>Glomeromycetes</taxon>
        <taxon>Glomerales</taxon>
        <taxon>Glomeraceae</taxon>
        <taxon>Funneliformis</taxon>
    </lineage>
</organism>
<evidence type="ECO:0000256" key="1">
    <source>
        <dbReference type="SAM" id="MobiDB-lite"/>
    </source>
</evidence>
<dbReference type="Proteomes" id="UP000789375">
    <property type="component" value="Unassembled WGS sequence"/>
</dbReference>
<dbReference type="SUPFAM" id="SSF56112">
    <property type="entry name" value="Protein kinase-like (PK-like)"/>
    <property type="match status" value="1"/>
</dbReference>
<reference evidence="2" key="1">
    <citation type="submission" date="2021-06" db="EMBL/GenBank/DDBJ databases">
        <authorList>
            <person name="Kallberg Y."/>
            <person name="Tangrot J."/>
            <person name="Rosling A."/>
        </authorList>
    </citation>
    <scope>NUCLEOTIDE SEQUENCE</scope>
    <source>
        <strain evidence="2">87-6 pot B 2015</strain>
    </source>
</reference>
<accession>A0A9N8WEB9</accession>
<name>A0A9N8WEB9_FUNMO</name>
<proteinExistence type="predicted"/>
<sequence length="101" mass="11779">MWEISSGHPSFKDKFDNNQDLIIAITCQTRETIIADTPEDYEKLYKNCWKHIPEERPIIKEPKVNTYIITEHINANNSDPNSQVGDSIQINNDELDVKNYE</sequence>